<evidence type="ECO:0000256" key="2">
    <source>
        <dbReference type="ARBA" id="ARBA00022630"/>
    </source>
</evidence>
<keyword evidence="7" id="KW-1185">Reference proteome</keyword>
<keyword evidence="4" id="KW-0560">Oxidoreductase</keyword>
<dbReference type="InterPro" id="IPR006094">
    <property type="entry name" value="Oxid_FAD_bind_N"/>
</dbReference>
<keyword evidence="3" id="KW-0274">FAD</keyword>
<evidence type="ECO:0000256" key="4">
    <source>
        <dbReference type="ARBA" id="ARBA00023002"/>
    </source>
</evidence>
<evidence type="ECO:0000259" key="5">
    <source>
        <dbReference type="PROSITE" id="PS51387"/>
    </source>
</evidence>
<dbReference type="GO" id="GO:0016491">
    <property type="term" value="F:oxidoreductase activity"/>
    <property type="evidence" value="ECO:0007669"/>
    <property type="project" value="UniProtKB-KW"/>
</dbReference>
<protein>
    <recommendedName>
        <fullName evidence="5">FAD-binding PCMH-type domain-containing protein</fullName>
    </recommendedName>
</protein>
<dbReference type="SUPFAM" id="SSF53271">
    <property type="entry name" value="PRTase-like"/>
    <property type="match status" value="1"/>
</dbReference>
<dbReference type="GO" id="GO:0071949">
    <property type="term" value="F:FAD binding"/>
    <property type="evidence" value="ECO:0007669"/>
    <property type="project" value="InterPro"/>
</dbReference>
<dbReference type="PANTHER" id="PTHR42973:SF25">
    <property type="entry name" value="PHOSPHOMEVALONATE KINASE"/>
    <property type="match status" value="1"/>
</dbReference>
<dbReference type="InterPro" id="IPR050416">
    <property type="entry name" value="FAD-linked_Oxidoreductase"/>
</dbReference>
<dbReference type="InterPro" id="IPR029063">
    <property type="entry name" value="SAM-dependent_MTases_sf"/>
</dbReference>
<dbReference type="Gene3D" id="3.30.465.10">
    <property type="match status" value="1"/>
</dbReference>
<evidence type="ECO:0000313" key="7">
    <source>
        <dbReference type="Proteomes" id="UP001215712"/>
    </source>
</evidence>
<comment type="caution">
    <text evidence="6">The sequence shown here is derived from an EMBL/GenBank/DDBJ whole genome shotgun (WGS) entry which is preliminary data.</text>
</comment>
<dbReference type="Gene3D" id="3.40.50.2020">
    <property type="match status" value="1"/>
</dbReference>
<evidence type="ECO:0000256" key="1">
    <source>
        <dbReference type="ARBA" id="ARBA00005466"/>
    </source>
</evidence>
<keyword evidence="2" id="KW-0285">Flavoprotein</keyword>
<dbReference type="Gene3D" id="3.40.462.20">
    <property type="match status" value="1"/>
</dbReference>
<dbReference type="Pfam" id="PF01565">
    <property type="entry name" value="FAD_binding_4"/>
    <property type="match status" value="1"/>
</dbReference>
<dbReference type="InterPro" id="IPR005919">
    <property type="entry name" value="Pmev_kin_anim"/>
</dbReference>
<dbReference type="InterPro" id="IPR016169">
    <property type="entry name" value="FAD-bd_PCMH_sub2"/>
</dbReference>
<dbReference type="InterPro" id="IPR016166">
    <property type="entry name" value="FAD-bd_PCMH"/>
</dbReference>
<dbReference type="Gene3D" id="3.40.50.150">
    <property type="entry name" value="Vaccinia Virus protein VP39"/>
    <property type="match status" value="1"/>
</dbReference>
<proteinExistence type="inferred from homology"/>
<dbReference type="Proteomes" id="UP001215712">
    <property type="component" value="Unassembled WGS sequence"/>
</dbReference>
<gene>
    <name evidence="6" type="ORF">N7493_011477</name>
</gene>
<evidence type="ECO:0000256" key="3">
    <source>
        <dbReference type="ARBA" id="ARBA00022827"/>
    </source>
</evidence>
<sequence length="1158" mass="128757">MTTLTTLKGALHDKAMEMSPRKRRSLPDAEYRAGFNIILQEPRWTIYREFIIPQLTEQVTSLVQSRETIDVLEIGPGPDTILGYLPLSLRRKIRKYTAFEPNITFATELEEMLSSSTLETEKAFPCLDSTPDICQEPFDRKAINHDDVDNPGLLEGGEKFDLVLFCHSLYGTGKDSKLISATLQLLTNSYDGGKVVAFHRQGSSHFDDLVCHKRSLTWDGFVGVSNKDDALDTFAMFIAGYCMENEDTDITLRAAWRDICRNLGYFDQKKPGLVNFYAPEVMMTFKANASTALSDLIGKIPLSLNKPTKSPRARRCSPAAILEPKNIDQVQTCVNWALRHDLSLNVIGGGHSEHSVWPGVVSLDLAAFKIVRALPNGDREPGSPYKKSPLIIAQGGCKTGDIIKEAMSVGLAVPLGSRPSVGAGLCLQGGLGHMSRYKGLSSDSIIGILMVSVQSGEVFHLGHVPEGYRPKFSIRPETHDDLFWAMKGAGTSFGIVLSVIFRACPAPKYRVQRWFIMIEEPQEEAEITELAGKFRAFLAQARSKWHSEDVYISSSYDRAKIAVTRFEITDSGTSFRPPTPGNMPAYMVPGAIESDHEILDGVQLFEFDKHMAEEQETQAPGKISAFKRCVFLSKQKTLQFAGYLIDAYRNRGTDLSYIHILHCGGEVCSIPSGDTAFGCREWEYALVITGVWPREEDNTIMERAAKAWVYQTVHGLLPSCHGVYSADIGPDLLDIKLAQKAFGSNMRRLTRLKATLDPYNVLSCGFTFRQELLRQQTIVMVTGDTCVGKDYCATVWSSIIKSLSQRTLEVKTVSISEATKLEYTAATGADPIRLNKDRVYKESHRRALTEFFHRQLQKRPQLQEEHFLKLVSDARDADVLFITGIREDAPVTAYSHFLPDKKLLDIRIEACDWTRQANGWHRESQSSDGSRSDRLNYSPSMTFPNDERGYSLIKKFGESHLFPFVSDALMSLRNVVYSVPDFPRPGVNFRHVLNIIQVVGGTSLCASLLASCYPGDWKRVDAIVCCQTGGYLFAPQLAASVDIPLIPIREAGKLPPPTISVPKSCSHISSTNDSPEKRIEISRGVIARGSSVVVVDDALASGRTLCDILTLLQKAQISIDNITVMVVAEFPVHRGRQRLRDNGFGRVNVQSLLVFDGE</sequence>
<accession>A0AAD6MQL3</accession>
<reference evidence="6" key="1">
    <citation type="journal article" date="2023" name="IMA Fungus">
        <title>Comparative genomic study of the Penicillium genus elucidates a diverse pangenome and 15 lateral gene transfer events.</title>
        <authorList>
            <person name="Petersen C."/>
            <person name="Sorensen T."/>
            <person name="Nielsen M.R."/>
            <person name="Sondergaard T.E."/>
            <person name="Sorensen J.L."/>
            <person name="Fitzpatrick D.A."/>
            <person name="Frisvad J.C."/>
            <person name="Nielsen K.L."/>
        </authorList>
    </citation>
    <scope>NUCLEOTIDE SEQUENCE</scope>
    <source>
        <strain evidence="6">IBT 17514</strain>
    </source>
</reference>
<dbReference type="EMBL" id="JAQJAN010000021">
    <property type="protein sequence ID" value="KAJ5703552.1"/>
    <property type="molecule type" value="Genomic_DNA"/>
</dbReference>
<evidence type="ECO:0000313" key="6">
    <source>
        <dbReference type="EMBL" id="KAJ5703552.1"/>
    </source>
</evidence>
<dbReference type="GO" id="GO:0005737">
    <property type="term" value="C:cytoplasm"/>
    <property type="evidence" value="ECO:0007669"/>
    <property type="project" value="InterPro"/>
</dbReference>
<dbReference type="Gene3D" id="3.40.50.300">
    <property type="entry name" value="P-loop containing nucleotide triphosphate hydrolases"/>
    <property type="match status" value="1"/>
</dbReference>
<organism evidence="6 7">
    <name type="scientific">Penicillium malachiteum</name>
    <dbReference type="NCBI Taxonomy" id="1324776"/>
    <lineage>
        <taxon>Eukaryota</taxon>
        <taxon>Fungi</taxon>
        <taxon>Dikarya</taxon>
        <taxon>Ascomycota</taxon>
        <taxon>Pezizomycotina</taxon>
        <taxon>Eurotiomycetes</taxon>
        <taxon>Eurotiomycetidae</taxon>
        <taxon>Eurotiales</taxon>
        <taxon>Aspergillaceae</taxon>
        <taxon>Penicillium</taxon>
    </lineage>
</organism>
<dbReference type="InterPro" id="IPR027417">
    <property type="entry name" value="P-loop_NTPase"/>
</dbReference>
<dbReference type="PROSITE" id="PS51387">
    <property type="entry name" value="FAD_PCMH"/>
    <property type="match status" value="1"/>
</dbReference>
<dbReference type="InterPro" id="IPR036318">
    <property type="entry name" value="FAD-bd_PCMH-like_sf"/>
</dbReference>
<dbReference type="CDD" id="cd06223">
    <property type="entry name" value="PRTases_typeI"/>
    <property type="match status" value="1"/>
</dbReference>
<dbReference type="PANTHER" id="PTHR42973">
    <property type="entry name" value="BINDING OXIDOREDUCTASE, PUTATIVE (AFU_ORTHOLOGUE AFUA_1G17690)-RELATED"/>
    <property type="match status" value="1"/>
</dbReference>
<dbReference type="InterPro" id="IPR000836">
    <property type="entry name" value="PRTase_dom"/>
</dbReference>
<reference evidence="6" key="2">
    <citation type="submission" date="2023-01" db="EMBL/GenBank/DDBJ databases">
        <authorList>
            <person name="Petersen C."/>
        </authorList>
    </citation>
    <scope>NUCLEOTIDE SEQUENCE</scope>
    <source>
        <strain evidence="6">IBT 17514</strain>
    </source>
</reference>
<dbReference type="GO" id="GO:0006695">
    <property type="term" value="P:cholesterol biosynthetic process"/>
    <property type="evidence" value="ECO:0007669"/>
    <property type="project" value="InterPro"/>
</dbReference>
<dbReference type="SUPFAM" id="SSF56176">
    <property type="entry name" value="FAD-binding/transporter-associated domain-like"/>
    <property type="match status" value="1"/>
</dbReference>
<feature type="domain" description="FAD-binding PCMH-type" evidence="5">
    <location>
        <begin position="314"/>
        <end position="506"/>
    </location>
</feature>
<name>A0AAD6MQL3_9EURO</name>
<dbReference type="AlphaFoldDB" id="A0AAD6MQL3"/>
<dbReference type="GO" id="GO:0004631">
    <property type="term" value="F:phosphomevalonate kinase activity"/>
    <property type="evidence" value="ECO:0007669"/>
    <property type="project" value="InterPro"/>
</dbReference>
<dbReference type="Pfam" id="PF04275">
    <property type="entry name" value="P-mevalo_kinase"/>
    <property type="match status" value="1"/>
</dbReference>
<dbReference type="Pfam" id="PF00156">
    <property type="entry name" value="Pribosyltran"/>
    <property type="match status" value="1"/>
</dbReference>
<dbReference type="InterPro" id="IPR029057">
    <property type="entry name" value="PRTase-like"/>
</dbReference>
<comment type="similarity">
    <text evidence="1">Belongs to the oxygen-dependent FAD-linked oxidoreductase family.</text>
</comment>